<dbReference type="PANTHER" id="PTHR43013:SF1">
    <property type="entry name" value="GLUTAMYL-TRNA REDUCTASE"/>
    <property type="match status" value="1"/>
</dbReference>
<dbReference type="SUPFAM" id="SSF69742">
    <property type="entry name" value="Glutamyl tRNA-reductase catalytic, N-terminal domain"/>
    <property type="match status" value="1"/>
</dbReference>
<dbReference type="EC" id="1.2.1.70" evidence="3 8"/>
<feature type="domain" description="Tetrapyrrole biosynthesis glutamyl-tRNA reductase dimerisation" evidence="10">
    <location>
        <begin position="316"/>
        <end position="413"/>
    </location>
</feature>
<dbReference type="SUPFAM" id="SSF69075">
    <property type="entry name" value="Glutamyl tRNA-reductase dimerization domain"/>
    <property type="match status" value="1"/>
</dbReference>
<feature type="binding site" evidence="8">
    <location>
        <position position="121"/>
    </location>
    <ligand>
        <name>substrate</name>
    </ligand>
</feature>
<keyword evidence="14" id="KW-1185">Reference proteome</keyword>
<evidence type="ECO:0000313" key="14">
    <source>
        <dbReference type="Proteomes" id="UP000703590"/>
    </source>
</evidence>
<keyword evidence="4 8" id="KW-0521">NADP</keyword>
<name>A0ABS2WRA6_9BACT</name>
<feature type="binding site" evidence="8">
    <location>
        <position position="110"/>
    </location>
    <ligand>
        <name>substrate</name>
    </ligand>
</feature>
<dbReference type="GO" id="GO:0008883">
    <property type="term" value="F:glutamyl-tRNA reductase activity"/>
    <property type="evidence" value="ECO:0007669"/>
    <property type="project" value="UniProtKB-EC"/>
</dbReference>
<evidence type="ECO:0000313" key="13">
    <source>
        <dbReference type="EMBL" id="MBN2964174.1"/>
    </source>
</evidence>
<dbReference type="Proteomes" id="UP000703590">
    <property type="component" value="Unassembled WGS sequence"/>
</dbReference>
<comment type="domain">
    <text evidence="8">Possesses an unusual extended V-shaped dimeric structure with each monomer consisting of three distinct domains arranged along a curved 'spinal' alpha-helix. The N-terminal catalytic domain specifically recognizes the glutamate moiety of the substrate. The second domain is the NADPH-binding domain, and the third C-terminal domain is responsible for dimerization.</text>
</comment>
<evidence type="ECO:0000256" key="4">
    <source>
        <dbReference type="ARBA" id="ARBA00022857"/>
    </source>
</evidence>
<feature type="domain" description="Quinate/shikimate 5-dehydrogenase/glutamyl-tRNA reductase" evidence="11">
    <location>
        <begin position="173"/>
        <end position="301"/>
    </location>
</feature>
<dbReference type="Gene3D" id="3.30.460.30">
    <property type="entry name" value="Glutamyl-tRNA reductase, N-terminal domain"/>
    <property type="match status" value="1"/>
</dbReference>
<evidence type="ECO:0000256" key="1">
    <source>
        <dbReference type="ARBA" id="ARBA00005059"/>
    </source>
</evidence>
<feature type="active site" description="Nucleophile" evidence="8">
    <location>
        <position position="51"/>
    </location>
</feature>
<dbReference type="PIRSF" id="PIRSF000445">
    <property type="entry name" value="4pyrrol_synth_GluRdtase"/>
    <property type="match status" value="1"/>
</dbReference>
<reference evidence="14" key="1">
    <citation type="submission" date="2021-02" db="EMBL/GenBank/DDBJ databases">
        <title>Sulfurospirillum tamanensis sp. nov.</title>
        <authorList>
            <person name="Merkel A.Y."/>
        </authorList>
    </citation>
    <scope>NUCLEOTIDE SEQUENCE [LARGE SCALE GENOMIC DNA]</scope>
    <source>
        <strain evidence="14">T05b</strain>
    </source>
</reference>
<dbReference type="Pfam" id="PF01488">
    <property type="entry name" value="Shikimate_DH"/>
    <property type="match status" value="1"/>
</dbReference>
<dbReference type="InterPro" id="IPR036343">
    <property type="entry name" value="GluRdtase_N_sf"/>
</dbReference>
<feature type="domain" description="Glutamyl-tRNA reductase N-terminal" evidence="12">
    <location>
        <begin position="7"/>
        <end position="157"/>
    </location>
</feature>
<comment type="catalytic activity">
    <reaction evidence="7 8 9">
        <text>(S)-4-amino-5-oxopentanoate + tRNA(Glu) + NADP(+) = L-glutamyl-tRNA(Glu) + NADPH + H(+)</text>
        <dbReference type="Rhea" id="RHEA:12344"/>
        <dbReference type="Rhea" id="RHEA-COMP:9663"/>
        <dbReference type="Rhea" id="RHEA-COMP:9680"/>
        <dbReference type="ChEBI" id="CHEBI:15378"/>
        <dbReference type="ChEBI" id="CHEBI:57501"/>
        <dbReference type="ChEBI" id="CHEBI:57783"/>
        <dbReference type="ChEBI" id="CHEBI:58349"/>
        <dbReference type="ChEBI" id="CHEBI:78442"/>
        <dbReference type="ChEBI" id="CHEBI:78520"/>
        <dbReference type="EC" id="1.2.1.70"/>
    </reaction>
</comment>
<dbReference type="EMBL" id="JAFHKK010000008">
    <property type="protein sequence ID" value="MBN2964174.1"/>
    <property type="molecule type" value="Genomic_DNA"/>
</dbReference>
<dbReference type="InterPro" id="IPR000343">
    <property type="entry name" value="4pyrrol_synth_GluRdtase"/>
</dbReference>
<keyword evidence="5 8" id="KW-0560">Oxidoreductase</keyword>
<dbReference type="PANTHER" id="PTHR43013">
    <property type="entry name" value="GLUTAMYL-TRNA REDUCTASE"/>
    <property type="match status" value="1"/>
</dbReference>
<feature type="site" description="Important for activity" evidence="8">
    <location>
        <position position="100"/>
    </location>
</feature>
<feature type="binding site" evidence="8">
    <location>
        <begin position="50"/>
        <end position="53"/>
    </location>
    <ligand>
        <name>substrate</name>
    </ligand>
</feature>
<dbReference type="Gene3D" id="3.40.50.720">
    <property type="entry name" value="NAD(P)-binding Rossmann-like Domain"/>
    <property type="match status" value="1"/>
</dbReference>
<reference evidence="13 14" key="2">
    <citation type="submission" date="2021-02" db="EMBL/GenBank/DDBJ databases">
        <title>Sulfurospirillum tamanensis sp. nov.</title>
        <authorList>
            <person name="Frolova A."/>
            <person name="Merkel A."/>
            <person name="Slobodkin A."/>
        </authorList>
    </citation>
    <scope>NUCLEOTIDE SEQUENCE [LARGE SCALE GENOMIC DNA]</scope>
    <source>
        <strain evidence="13 14">T05b</strain>
    </source>
</reference>
<evidence type="ECO:0000259" key="12">
    <source>
        <dbReference type="Pfam" id="PF05201"/>
    </source>
</evidence>
<comment type="pathway">
    <text evidence="1 8 9">Porphyrin-containing compound metabolism; protoporphyrin-IX biosynthesis; 5-aminolevulinate from L-glutamyl-tRNA(Glu): step 1/2.</text>
</comment>
<feature type="binding site" evidence="8">
    <location>
        <begin position="190"/>
        <end position="195"/>
    </location>
    <ligand>
        <name>NADP(+)</name>
        <dbReference type="ChEBI" id="CHEBI:58349"/>
    </ligand>
</feature>
<dbReference type="InterPro" id="IPR036453">
    <property type="entry name" value="GluRdtase_dimer_dom_sf"/>
</dbReference>
<accession>A0ABS2WRA6</accession>
<gene>
    <name evidence="8" type="primary">hemA</name>
    <name evidence="13" type="ORF">JWV37_05235</name>
</gene>
<comment type="subunit">
    <text evidence="8">Homodimer.</text>
</comment>
<dbReference type="InterPro" id="IPR006151">
    <property type="entry name" value="Shikm_DH/Glu-tRNA_Rdtase"/>
</dbReference>
<dbReference type="HAMAP" id="MF_00087">
    <property type="entry name" value="Glu_tRNA_reductase"/>
    <property type="match status" value="1"/>
</dbReference>
<comment type="caution">
    <text evidence="13">The sequence shown here is derived from an EMBL/GenBank/DDBJ whole genome shotgun (WGS) entry which is preliminary data.</text>
</comment>
<comment type="similarity">
    <text evidence="2 8 9">Belongs to the glutamyl-tRNA reductase family.</text>
</comment>
<organism evidence="13 14">
    <name type="scientific">Sulfurospirillum tamanense</name>
    <dbReference type="NCBI Taxonomy" id="2813362"/>
    <lineage>
        <taxon>Bacteria</taxon>
        <taxon>Pseudomonadati</taxon>
        <taxon>Campylobacterota</taxon>
        <taxon>Epsilonproteobacteria</taxon>
        <taxon>Campylobacterales</taxon>
        <taxon>Sulfurospirillaceae</taxon>
        <taxon>Sulfurospirillum</taxon>
    </lineage>
</organism>
<protein>
    <recommendedName>
        <fullName evidence="3 8">Glutamyl-tRNA reductase</fullName>
        <shortName evidence="8">GluTR</shortName>
        <ecNumber evidence="3 8">1.2.1.70</ecNumber>
    </recommendedName>
</protein>
<dbReference type="Pfam" id="PF00745">
    <property type="entry name" value="GlutR_dimer"/>
    <property type="match status" value="1"/>
</dbReference>
<dbReference type="PROSITE" id="PS00747">
    <property type="entry name" value="GLUTR"/>
    <property type="match status" value="1"/>
</dbReference>
<evidence type="ECO:0000256" key="6">
    <source>
        <dbReference type="ARBA" id="ARBA00023244"/>
    </source>
</evidence>
<evidence type="ECO:0000256" key="7">
    <source>
        <dbReference type="ARBA" id="ARBA00047464"/>
    </source>
</evidence>
<evidence type="ECO:0000256" key="5">
    <source>
        <dbReference type="ARBA" id="ARBA00023002"/>
    </source>
</evidence>
<dbReference type="SUPFAM" id="SSF51735">
    <property type="entry name" value="NAD(P)-binding Rossmann-fold domains"/>
    <property type="match status" value="1"/>
</dbReference>
<proteinExistence type="inferred from homology"/>
<dbReference type="InterPro" id="IPR036291">
    <property type="entry name" value="NAD(P)-bd_dom_sf"/>
</dbReference>
<reference evidence="13 14" key="3">
    <citation type="submission" date="2021-02" db="EMBL/GenBank/DDBJ databases">
        <authorList>
            <person name="Merkel A.Y."/>
        </authorList>
    </citation>
    <scope>NUCLEOTIDE SEQUENCE [LARGE SCALE GENOMIC DNA]</scope>
    <source>
        <strain evidence="13 14">T05b</strain>
    </source>
</reference>
<evidence type="ECO:0000256" key="8">
    <source>
        <dbReference type="HAMAP-Rule" id="MF_00087"/>
    </source>
</evidence>
<evidence type="ECO:0000259" key="11">
    <source>
        <dbReference type="Pfam" id="PF01488"/>
    </source>
</evidence>
<dbReference type="InterPro" id="IPR015896">
    <property type="entry name" value="4pyrrol_synth_GluRdtase_dimer"/>
</dbReference>
<dbReference type="InterPro" id="IPR018214">
    <property type="entry name" value="GluRdtase_CS"/>
</dbReference>
<evidence type="ECO:0000256" key="3">
    <source>
        <dbReference type="ARBA" id="ARBA00012970"/>
    </source>
</evidence>
<comment type="function">
    <text evidence="8">Catalyzes the NADPH-dependent reduction of glutamyl-tRNA(Glu) to glutamate 1-semialdehyde (GSA).</text>
</comment>
<keyword evidence="6 8" id="KW-0627">Porphyrin biosynthesis</keyword>
<dbReference type="NCBIfam" id="TIGR01035">
    <property type="entry name" value="hemA"/>
    <property type="match status" value="1"/>
</dbReference>
<evidence type="ECO:0000256" key="9">
    <source>
        <dbReference type="RuleBase" id="RU000584"/>
    </source>
</evidence>
<evidence type="ECO:0000259" key="10">
    <source>
        <dbReference type="Pfam" id="PF00745"/>
    </source>
</evidence>
<sequence length="434" mass="48605">MHYMTMSFTHKNTDIGIREQLSFASQEKLRDMLCRIVVHPSLNEAIILSTCNRVEIITSAKECKEALAHITSQLVEVCKVDKEDILGRVDVYEDNGAIHHLFAVASSLDSLVIGETQIVGQLKDAYRFAYEEGFCGLKLSRAMHHAFRCAALVRSQTSISQSPISVSSVAVSKAEEIAGSLEGKEVLVIGAGEMSTLAVKHLLAHKAKVVLINRTPANAYALAASVEGDVRVDDFSFLGEYVNRFSFIFSATGASKPIVTDGMLSYREHPRYFFDIAVPRDIELSPRANVQVFAVDDLKEIVSRNVSLREEQAQVAYGIVGRSTIEFFRWLQTLSVDPIIKEIREKAKNCAMQEVAKAAKKGYIPKESEEAVMRVVHQVFNAFLHRPTKNLKAIAEQPESDTIVQAIQYFFDINEEENKQLDHYQCDYQLEKHA</sequence>
<comment type="miscellaneous">
    <text evidence="8">During catalysis, the active site Cys acts as a nucleophile attacking the alpha-carbonyl group of tRNA-bound glutamate with the formation of a thioester intermediate between enzyme and glutamate, and the concomitant release of tRNA(Glu). The thioester intermediate is finally reduced by direct hydride transfer from NADPH, to form the product GSA.</text>
</comment>
<evidence type="ECO:0000256" key="2">
    <source>
        <dbReference type="ARBA" id="ARBA00005916"/>
    </source>
</evidence>
<dbReference type="InterPro" id="IPR015895">
    <property type="entry name" value="4pyrrol_synth_GluRdtase_N"/>
</dbReference>
<dbReference type="CDD" id="cd05213">
    <property type="entry name" value="NAD_bind_Glutamyl_tRNA_reduct"/>
    <property type="match status" value="1"/>
</dbReference>
<feature type="binding site" evidence="8">
    <location>
        <begin position="115"/>
        <end position="117"/>
    </location>
    <ligand>
        <name>substrate</name>
    </ligand>
</feature>
<dbReference type="Pfam" id="PF05201">
    <property type="entry name" value="GlutR_N"/>
    <property type="match status" value="1"/>
</dbReference>
<dbReference type="RefSeq" id="WP_205458722.1">
    <property type="nucleotide sequence ID" value="NZ_JAFHKK010000008.1"/>
</dbReference>